<feature type="compositionally biased region" description="Pro residues" evidence="1">
    <location>
        <begin position="9"/>
        <end position="23"/>
    </location>
</feature>
<sequence length="82" mass="8558">MVISLAPLLLPPNPRSSPPPPDPYLRSSPVPKKWRIGASSAAPGVDLKPLETAIAKDWGFFVPYLVGSISLVVLAVGSISPG</sequence>
<protein>
    <submittedName>
        <fullName evidence="3">Uncharacterized protein</fullName>
    </submittedName>
</protein>
<keyword evidence="2" id="KW-0812">Transmembrane</keyword>
<keyword evidence="2" id="KW-1133">Transmembrane helix</keyword>
<dbReference type="AlphaFoldDB" id="A0A426XU04"/>
<comment type="caution">
    <text evidence="3">The sequence shown here is derived from an EMBL/GenBank/DDBJ whole genome shotgun (WGS) entry which is preliminary data.</text>
</comment>
<gene>
    <name evidence="3" type="ORF">B296_00056746</name>
</gene>
<accession>A0A426XU04</accession>
<organism evidence="3 4">
    <name type="scientific">Ensete ventricosum</name>
    <name type="common">Abyssinian banana</name>
    <name type="synonym">Musa ensete</name>
    <dbReference type="NCBI Taxonomy" id="4639"/>
    <lineage>
        <taxon>Eukaryota</taxon>
        <taxon>Viridiplantae</taxon>
        <taxon>Streptophyta</taxon>
        <taxon>Embryophyta</taxon>
        <taxon>Tracheophyta</taxon>
        <taxon>Spermatophyta</taxon>
        <taxon>Magnoliopsida</taxon>
        <taxon>Liliopsida</taxon>
        <taxon>Zingiberales</taxon>
        <taxon>Musaceae</taxon>
        <taxon>Ensete</taxon>
    </lineage>
</organism>
<feature type="transmembrane region" description="Helical" evidence="2">
    <location>
        <begin position="58"/>
        <end position="79"/>
    </location>
</feature>
<dbReference type="EMBL" id="AMZH03017452">
    <property type="protein sequence ID" value="RRT42987.1"/>
    <property type="molecule type" value="Genomic_DNA"/>
</dbReference>
<evidence type="ECO:0000256" key="1">
    <source>
        <dbReference type="SAM" id="MobiDB-lite"/>
    </source>
</evidence>
<proteinExistence type="predicted"/>
<keyword evidence="2" id="KW-0472">Membrane</keyword>
<evidence type="ECO:0000313" key="3">
    <source>
        <dbReference type="EMBL" id="RRT42987.1"/>
    </source>
</evidence>
<reference evidence="3 4" key="1">
    <citation type="journal article" date="2014" name="Agronomy (Basel)">
        <title>A Draft Genome Sequence for Ensete ventricosum, the Drought-Tolerant Tree Against Hunger.</title>
        <authorList>
            <person name="Harrison J."/>
            <person name="Moore K.A."/>
            <person name="Paszkiewicz K."/>
            <person name="Jones T."/>
            <person name="Grant M."/>
            <person name="Ambacheew D."/>
            <person name="Muzemil S."/>
            <person name="Studholme D.J."/>
        </authorList>
    </citation>
    <scope>NUCLEOTIDE SEQUENCE [LARGE SCALE GENOMIC DNA]</scope>
</reference>
<feature type="region of interest" description="Disordered" evidence="1">
    <location>
        <begin position="1"/>
        <end position="26"/>
    </location>
</feature>
<evidence type="ECO:0000313" key="4">
    <source>
        <dbReference type="Proteomes" id="UP000287651"/>
    </source>
</evidence>
<dbReference type="Proteomes" id="UP000287651">
    <property type="component" value="Unassembled WGS sequence"/>
</dbReference>
<name>A0A426XU04_ENSVE</name>
<evidence type="ECO:0000256" key="2">
    <source>
        <dbReference type="SAM" id="Phobius"/>
    </source>
</evidence>